<name>M1XTR6_NATM8</name>
<dbReference type="Pfam" id="PF09843">
    <property type="entry name" value="DUF2070"/>
    <property type="match status" value="1"/>
</dbReference>
<reference evidence="3 4" key="1">
    <citation type="journal article" date="2013" name="Genome Announc.">
        <title>Genome of the haloarchaeon Natronomonas moolapensis, a neutrophilic member of a previously haloalkaliphilic genus.</title>
        <authorList>
            <person name="Dyall-Smith M.L."/>
            <person name="Pfeiffer F."/>
            <person name="Oberwinkler T."/>
            <person name="Klee K."/>
            <person name="Rampp M."/>
            <person name="Palm P."/>
            <person name="Gross K."/>
            <person name="Schuster S.C."/>
            <person name="Oesterhelt D."/>
        </authorList>
    </citation>
    <scope>NUCLEOTIDE SEQUENCE [LARGE SCALE GENOMIC DNA]</scope>
    <source>
        <strain evidence="4">DSM 18674 / JCM 14361 / 8.8.11</strain>
    </source>
</reference>
<dbReference type="eggNOG" id="arCOG04351">
    <property type="taxonomic scope" value="Archaea"/>
</dbReference>
<evidence type="ECO:0000313" key="3">
    <source>
        <dbReference type="EMBL" id="CCQ37884.1"/>
    </source>
</evidence>
<dbReference type="STRING" id="268739.Nmlp_3771"/>
<feature type="transmembrane region" description="Helical" evidence="1">
    <location>
        <begin position="565"/>
        <end position="585"/>
    </location>
</feature>
<sequence>MTRTQGQLAALSRFVFRAPDWSTSLFLTLLVAAIVGVAAFDSGFFLDDAYFGMLYVGVPTAVAAFLTAPVDRLLGGQFTYNRSALLAFICELVVVAVLLVAAATAALAGVGQPFVLDALLVALASIFALRLFVIVAVSRRSPAAAAVPASIQTVVATGFVAAYDGSTDYVLLLALCAVYAAGVSFFVFAIDRPWRRSLGVSVLDFVRGFVGHVAEGSRELETFFEQVGERAVVPVTVLSIRRLGGTEKARFVLPMVHPGPIGEIGGGNLPERIAASADGLAFPPHATAGHDFNLVSERGVDTLLEATSSAADRIEYAREATPSRREAEGDSKFLGQAIGEDRLLVGTHAPEPADDVAFSVGLSIAAEASAGGDVMLVDAHNCNDGFDGAALGHVTPGSARSFDMIEAAGRLSERLGTAKRGELSVGVACEDTEWGREDGLGPLGLRAAVFEVRGHRTAYVVIDGNNMDPGLRERLLGAIDADDAEVMTTDTHVVTTVDATNQVGAAIDHDRLVEAVSRLVEAAAADLEPVEAGMATERAEVTVFGNDRTESLAATANAMVGMGGVLLAAIVGAATAVSLLVFVLIG</sequence>
<dbReference type="GeneID" id="14652512"/>
<feature type="transmembrane region" description="Helical" evidence="1">
    <location>
        <begin position="52"/>
        <end position="74"/>
    </location>
</feature>
<dbReference type="InterPro" id="IPR019204">
    <property type="entry name" value="DUF2070_membrane"/>
</dbReference>
<dbReference type="KEGG" id="nmo:Nmlp_3771"/>
<feature type="transmembrane region" description="Helical" evidence="1">
    <location>
        <begin position="114"/>
        <end position="137"/>
    </location>
</feature>
<organism evidence="3 4">
    <name type="scientific">Natronomonas moolapensis (strain DSM 18674 / CECT 7526 / JCM 14361 / 8.8.11)</name>
    <dbReference type="NCBI Taxonomy" id="268739"/>
    <lineage>
        <taxon>Archaea</taxon>
        <taxon>Methanobacteriati</taxon>
        <taxon>Methanobacteriota</taxon>
        <taxon>Stenosarchaea group</taxon>
        <taxon>Halobacteria</taxon>
        <taxon>Halobacteriales</taxon>
        <taxon>Natronomonadaceae</taxon>
        <taxon>Natronomonas</taxon>
    </lineage>
</organism>
<evidence type="ECO:0000259" key="2">
    <source>
        <dbReference type="Pfam" id="PF09843"/>
    </source>
</evidence>
<dbReference type="Proteomes" id="UP000011867">
    <property type="component" value="Chromosome"/>
</dbReference>
<dbReference type="AlphaFoldDB" id="M1XTR6"/>
<gene>
    <name evidence="3" type="ordered locus">Nmlp_3771</name>
</gene>
<feature type="transmembrane region" description="Helical" evidence="1">
    <location>
        <begin position="144"/>
        <end position="163"/>
    </location>
</feature>
<proteinExistence type="predicted"/>
<dbReference type="EMBL" id="HF582854">
    <property type="protein sequence ID" value="CCQ37884.1"/>
    <property type="molecule type" value="Genomic_DNA"/>
</dbReference>
<keyword evidence="1" id="KW-1133">Transmembrane helix</keyword>
<evidence type="ECO:0000313" key="4">
    <source>
        <dbReference type="Proteomes" id="UP000011867"/>
    </source>
</evidence>
<keyword evidence="4" id="KW-1185">Reference proteome</keyword>
<keyword evidence="1" id="KW-0812">Transmembrane</keyword>
<dbReference type="OrthoDB" id="8914at2157"/>
<dbReference type="RefSeq" id="WP_015410611.1">
    <property type="nucleotide sequence ID" value="NC_020388.1"/>
</dbReference>
<feature type="transmembrane region" description="Helical" evidence="1">
    <location>
        <begin position="21"/>
        <end position="40"/>
    </location>
</feature>
<keyword evidence="1" id="KW-0472">Membrane</keyword>
<feature type="transmembrane region" description="Helical" evidence="1">
    <location>
        <begin position="169"/>
        <end position="190"/>
    </location>
</feature>
<evidence type="ECO:0000256" key="1">
    <source>
        <dbReference type="SAM" id="Phobius"/>
    </source>
</evidence>
<dbReference type="HOGENOM" id="CLU_441213_0_0_2"/>
<accession>M1XTR6</accession>
<feature type="domain" description="DUF2070" evidence="2">
    <location>
        <begin position="9"/>
        <end position="577"/>
    </location>
</feature>
<feature type="transmembrane region" description="Helical" evidence="1">
    <location>
        <begin position="86"/>
        <end position="108"/>
    </location>
</feature>
<protein>
    <submittedName>
        <fullName evidence="3">DUF2070 family protein</fullName>
    </submittedName>
</protein>